<name>A0A0D0AM16_9AGAM</name>
<organism evidence="1 2">
    <name type="scientific">Suillus luteus UH-Slu-Lm8-n1</name>
    <dbReference type="NCBI Taxonomy" id="930992"/>
    <lineage>
        <taxon>Eukaryota</taxon>
        <taxon>Fungi</taxon>
        <taxon>Dikarya</taxon>
        <taxon>Basidiomycota</taxon>
        <taxon>Agaricomycotina</taxon>
        <taxon>Agaricomycetes</taxon>
        <taxon>Agaricomycetidae</taxon>
        <taxon>Boletales</taxon>
        <taxon>Suillineae</taxon>
        <taxon>Suillaceae</taxon>
        <taxon>Suillus</taxon>
    </lineage>
</organism>
<evidence type="ECO:0000313" key="2">
    <source>
        <dbReference type="Proteomes" id="UP000054485"/>
    </source>
</evidence>
<protein>
    <submittedName>
        <fullName evidence="1">Uncharacterized protein</fullName>
    </submittedName>
</protein>
<accession>A0A0D0AM16</accession>
<dbReference type="EMBL" id="KN835357">
    <property type="protein sequence ID" value="KIK39149.1"/>
    <property type="molecule type" value="Genomic_DNA"/>
</dbReference>
<dbReference type="Proteomes" id="UP000054485">
    <property type="component" value="Unassembled WGS sequence"/>
</dbReference>
<gene>
    <name evidence="1" type="ORF">CY34DRAFT_808628</name>
</gene>
<reference evidence="2" key="2">
    <citation type="submission" date="2015-01" db="EMBL/GenBank/DDBJ databases">
        <title>Evolutionary Origins and Diversification of the Mycorrhizal Mutualists.</title>
        <authorList>
            <consortium name="DOE Joint Genome Institute"/>
            <consortium name="Mycorrhizal Genomics Consortium"/>
            <person name="Kohler A."/>
            <person name="Kuo A."/>
            <person name="Nagy L.G."/>
            <person name="Floudas D."/>
            <person name="Copeland A."/>
            <person name="Barry K.W."/>
            <person name="Cichocki N."/>
            <person name="Veneault-Fourrey C."/>
            <person name="LaButti K."/>
            <person name="Lindquist E.A."/>
            <person name="Lipzen A."/>
            <person name="Lundell T."/>
            <person name="Morin E."/>
            <person name="Murat C."/>
            <person name="Riley R."/>
            <person name="Ohm R."/>
            <person name="Sun H."/>
            <person name="Tunlid A."/>
            <person name="Henrissat B."/>
            <person name="Grigoriev I.V."/>
            <person name="Hibbett D.S."/>
            <person name="Martin F."/>
        </authorList>
    </citation>
    <scope>NUCLEOTIDE SEQUENCE [LARGE SCALE GENOMIC DNA]</scope>
    <source>
        <strain evidence="2">UH-Slu-Lm8-n1</strain>
    </source>
</reference>
<dbReference type="AlphaFoldDB" id="A0A0D0AM16"/>
<keyword evidence="2" id="KW-1185">Reference proteome</keyword>
<dbReference type="HOGENOM" id="CLU_2596791_0_0_1"/>
<sequence length="80" mass="8906">MGILDDDKYKPYTHQISLSSSVINKLFAQTGSKLLLPAQGKGSQRGIFGRACVLFFIYLSREIQAMSLAVESVAQDSFRY</sequence>
<evidence type="ECO:0000313" key="1">
    <source>
        <dbReference type="EMBL" id="KIK39149.1"/>
    </source>
</evidence>
<proteinExistence type="predicted"/>
<dbReference type="InParanoid" id="A0A0D0AM16"/>
<reference evidence="1 2" key="1">
    <citation type="submission" date="2014-04" db="EMBL/GenBank/DDBJ databases">
        <authorList>
            <consortium name="DOE Joint Genome Institute"/>
            <person name="Kuo A."/>
            <person name="Ruytinx J."/>
            <person name="Rineau F."/>
            <person name="Colpaert J."/>
            <person name="Kohler A."/>
            <person name="Nagy L.G."/>
            <person name="Floudas D."/>
            <person name="Copeland A."/>
            <person name="Barry K.W."/>
            <person name="Cichocki N."/>
            <person name="Veneault-Fourrey C."/>
            <person name="LaButti K."/>
            <person name="Lindquist E.A."/>
            <person name="Lipzen A."/>
            <person name="Lundell T."/>
            <person name="Morin E."/>
            <person name="Murat C."/>
            <person name="Sun H."/>
            <person name="Tunlid A."/>
            <person name="Henrissat B."/>
            <person name="Grigoriev I.V."/>
            <person name="Hibbett D.S."/>
            <person name="Martin F."/>
            <person name="Nordberg H.P."/>
            <person name="Cantor M.N."/>
            <person name="Hua S.X."/>
        </authorList>
    </citation>
    <scope>NUCLEOTIDE SEQUENCE [LARGE SCALE GENOMIC DNA]</scope>
    <source>
        <strain evidence="1 2">UH-Slu-Lm8-n1</strain>
    </source>
</reference>